<dbReference type="SUPFAM" id="SSF57756">
    <property type="entry name" value="Retrovirus zinc finger-like domains"/>
    <property type="match status" value="1"/>
</dbReference>
<dbReference type="InterPro" id="IPR001878">
    <property type="entry name" value="Znf_CCHC"/>
</dbReference>
<reference evidence="4" key="1">
    <citation type="submission" date="2020-05" db="EMBL/GenBank/DDBJ databases">
        <title>Mycena genomes resolve the evolution of fungal bioluminescence.</title>
        <authorList>
            <person name="Tsai I.J."/>
        </authorList>
    </citation>
    <scope>NUCLEOTIDE SEQUENCE</scope>
    <source>
        <strain evidence="4">160909Yilan</strain>
    </source>
</reference>
<dbReference type="EMBL" id="JACAZH010000036">
    <property type="protein sequence ID" value="KAF7336521.1"/>
    <property type="molecule type" value="Genomic_DNA"/>
</dbReference>
<evidence type="ECO:0000256" key="1">
    <source>
        <dbReference type="ARBA" id="ARBA00022664"/>
    </source>
</evidence>
<name>A0A8H7CHH4_9AGAR</name>
<feature type="domain" description="CCHC-type" evidence="3">
    <location>
        <begin position="227"/>
        <end position="242"/>
    </location>
</feature>
<dbReference type="Gene3D" id="4.10.60.10">
    <property type="entry name" value="Zinc finger, CCHC-type"/>
    <property type="match status" value="1"/>
</dbReference>
<dbReference type="SMART" id="SM00343">
    <property type="entry name" value="ZnF_C2HC"/>
    <property type="match status" value="1"/>
</dbReference>
<dbReference type="OrthoDB" id="3060019at2759"/>
<keyword evidence="5" id="KW-1185">Reference proteome</keyword>
<keyword evidence="1" id="KW-0507">mRNA processing</keyword>
<sequence>MEAAFSDRLTALEAQAQQSSGLITALQALTNALSAAPALNTQNSPSAPAAIQCLQGSPPSEFNDFEKEFVDPNDEETCANRLATDSSWHQGNKTIDMYIDTFNDLAKSANLADVQGKPLANLEHVLTSYFRHGLHGGIEKHISLENGAPKPTDLDGWKARARVVVQANAAHRAFVGGFTQPRPVARAPPAAFQWHRLQQSDHFPPGEPMDVDAVRRRSAKALAYVTCHRCGKAGHFQHDCRQSQDIWALDLQLEDDQGNALHAPHPDEFEEYAAYQAGYQDLLALEAQEEDSEDFGTRHM</sequence>
<evidence type="ECO:0000256" key="2">
    <source>
        <dbReference type="PROSITE-ProRule" id="PRU00047"/>
    </source>
</evidence>
<evidence type="ECO:0000259" key="3">
    <source>
        <dbReference type="PROSITE" id="PS50158"/>
    </source>
</evidence>
<dbReference type="PROSITE" id="PS50158">
    <property type="entry name" value="ZF_CCHC"/>
    <property type="match status" value="1"/>
</dbReference>
<protein>
    <submittedName>
        <fullName evidence="4">Retrotrans-gag domain-containing protein</fullName>
    </submittedName>
</protein>
<dbReference type="GO" id="GO:0003676">
    <property type="term" value="F:nucleic acid binding"/>
    <property type="evidence" value="ECO:0007669"/>
    <property type="project" value="InterPro"/>
</dbReference>
<gene>
    <name evidence="4" type="ORF">MSAN_02284100</name>
</gene>
<comment type="caution">
    <text evidence="4">The sequence shown here is derived from an EMBL/GenBank/DDBJ whole genome shotgun (WGS) entry which is preliminary data.</text>
</comment>
<dbReference type="GO" id="GO:0006397">
    <property type="term" value="P:mRNA processing"/>
    <property type="evidence" value="ECO:0007669"/>
    <property type="project" value="UniProtKB-KW"/>
</dbReference>
<dbReference type="Pfam" id="PF00098">
    <property type="entry name" value="zf-CCHC"/>
    <property type="match status" value="1"/>
</dbReference>
<dbReference type="InterPro" id="IPR036875">
    <property type="entry name" value="Znf_CCHC_sf"/>
</dbReference>
<dbReference type="Proteomes" id="UP000623467">
    <property type="component" value="Unassembled WGS sequence"/>
</dbReference>
<dbReference type="AlphaFoldDB" id="A0A8H7CHH4"/>
<accession>A0A8H7CHH4</accession>
<evidence type="ECO:0000313" key="5">
    <source>
        <dbReference type="Proteomes" id="UP000623467"/>
    </source>
</evidence>
<keyword evidence="2" id="KW-0863">Zinc-finger</keyword>
<proteinExistence type="predicted"/>
<keyword evidence="2" id="KW-0479">Metal-binding</keyword>
<keyword evidence="2" id="KW-0862">Zinc</keyword>
<dbReference type="GO" id="GO:0008270">
    <property type="term" value="F:zinc ion binding"/>
    <property type="evidence" value="ECO:0007669"/>
    <property type="project" value="UniProtKB-KW"/>
</dbReference>
<organism evidence="4 5">
    <name type="scientific">Mycena sanguinolenta</name>
    <dbReference type="NCBI Taxonomy" id="230812"/>
    <lineage>
        <taxon>Eukaryota</taxon>
        <taxon>Fungi</taxon>
        <taxon>Dikarya</taxon>
        <taxon>Basidiomycota</taxon>
        <taxon>Agaricomycotina</taxon>
        <taxon>Agaricomycetes</taxon>
        <taxon>Agaricomycetidae</taxon>
        <taxon>Agaricales</taxon>
        <taxon>Marasmiineae</taxon>
        <taxon>Mycenaceae</taxon>
        <taxon>Mycena</taxon>
    </lineage>
</organism>
<evidence type="ECO:0000313" key="4">
    <source>
        <dbReference type="EMBL" id="KAF7336521.1"/>
    </source>
</evidence>